<keyword evidence="5" id="KW-0963">Cytoplasm</keyword>
<evidence type="ECO:0000256" key="19">
    <source>
        <dbReference type="ARBA" id="ARBA00047588"/>
    </source>
</evidence>
<dbReference type="CDD" id="cd03443">
    <property type="entry name" value="PaaI_thioesterase"/>
    <property type="match status" value="1"/>
</dbReference>
<protein>
    <recommendedName>
        <fullName evidence="17">Acyl-coenzyme A thioesterase THEM4</fullName>
        <ecNumber evidence="16">3.1.2.2</ecNumber>
    </recommendedName>
    <alternativeName>
        <fullName evidence="18">Thioesterase superfamily member 4</fullName>
    </alternativeName>
</protein>
<evidence type="ECO:0000256" key="4">
    <source>
        <dbReference type="ARBA" id="ARBA00022475"/>
    </source>
</evidence>
<dbReference type="InterPro" id="IPR052365">
    <property type="entry name" value="THEM4/THEM5_acyl-CoA_thioest"/>
</dbReference>
<evidence type="ECO:0000256" key="3">
    <source>
        <dbReference type="ARBA" id="ARBA00004632"/>
    </source>
</evidence>
<comment type="similarity">
    <text evidence="15">Belongs to the THEM4/THEM5 thioesterase family.</text>
</comment>
<comment type="catalytic activity">
    <reaction evidence="19">
        <text>octanoyl-CoA + H2O = octanoate + CoA + H(+)</text>
        <dbReference type="Rhea" id="RHEA:30143"/>
        <dbReference type="ChEBI" id="CHEBI:15377"/>
        <dbReference type="ChEBI" id="CHEBI:15378"/>
        <dbReference type="ChEBI" id="CHEBI:25646"/>
        <dbReference type="ChEBI" id="CHEBI:57287"/>
        <dbReference type="ChEBI" id="CHEBI:57386"/>
    </reaction>
    <physiologicalReaction direction="left-to-right" evidence="19">
        <dbReference type="Rhea" id="RHEA:30144"/>
    </physiologicalReaction>
</comment>
<dbReference type="PANTHER" id="PTHR12418">
    <property type="entry name" value="ACYL-COENZYME A THIOESTERASE THEM4"/>
    <property type="match status" value="1"/>
</dbReference>
<dbReference type="OrthoDB" id="5242242at2"/>
<evidence type="ECO:0000256" key="5">
    <source>
        <dbReference type="ARBA" id="ARBA00022490"/>
    </source>
</evidence>
<feature type="domain" description="Thioesterase" evidence="24">
    <location>
        <begin position="133"/>
        <end position="204"/>
    </location>
</feature>
<evidence type="ECO:0000256" key="17">
    <source>
        <dbReference type="ARBA" id="ARBA00040123"/>
    </source>
</evidence>
<dbReference type="EC" id="3.1.2.2" evidence="16"/>
<evidence type="ECO:0000256" key="15">
    <source>
        <dbReference type="ARBA" id="ARBA00038456"/>
    </source>
</evidence>
<keyword evidence="11" id="KW-0472">Membrane</keyword>
<evidence type="ECO:0000256" key="21">
    <source>
        <dbReference type="ARBA" id="ARBA00047969"/>
    </source>
</evidence>
<evidence type="ECO:0000256" key="22">
    <source>
        <dbReference type="ARBA" id="ARBA00048074"/>
    </source>
</evidence>
<keyword evidence="26" id="KW-1185">Reference proteome</keyword>
<name>A0A543NJH7_9ACTN</name>
<dbReference type="GO" id="GO:0005737">
    <property type="term" value="C:cytoplasm"/>
    <property type="evidence" value="ECO:0007669"/>
    <property type="project" value="UniProtKB-SubCell"/>
</dbReference>
<evidence type="ECO:0000313" key="25">
    <source>
        <dbReference type="EMBL" id="TQN31967.1"/>
    </source>
</evidence>
<comment type="subcellular location">
    <subcellularLocation>
        <location evidence="3">Cell projection</location>
        <location evidence="3">Ruffle membrane</location>
    </subcellularLocation>
    <subcellularLocation>
        <location evidence="2">Cytoplasm</location>
    </subcellularLocation>
    <subcellularLocation>
        <location evidence="1">Membrane</location>
        <topology evidence="1">Peripheral membrane protein</topology>
    </subcellularLocation>
</comment>
<reference evidence="25 26" key="1">
    <citation type="submission" date="2019-06" db="EMBL/GenBank/DDBJ databases">
        <title>Sequencing the genomes of 1000 actinobacteria strains.</title>
        <authorList>
            <person name="Klenk H.-P."/>
        </authorList>
    </citation>
    <scope>NUCLEOTIDE SEQUENCE [LARGE SCALE GENOMIC DNA]</scope>
    <source>
        <strain evidence="25 26">DSM 45015</strain>
    </source>
</reference>
<dbReference type="RefSeq" id="WP_141923540.1">
    <property type="nucleotide sequence ID" value="NZ_VFQC01000001.1"/>
</dbReference>
<evidence type="ECO:0000259" key="24">
    <source>
        <dbReference type="Pfam" id="PF03061"/>
    </source>
</evidence>
<dbReference type="InterPro" id="IPR006683">
    <property type="entry name" value="Thioestr_dom"/>
</dbReference>
<dbReference type="Proteomes" id="UP000317422">
    <property type="component" value="Unassembled WGS sequence"/>
</dbReference>
<evidence type="ECO:0000256" key="12">
    <source>
        <dbReference type="ARBA" id="ARBA00023273"/>
    </source>
</evidence>
<keyword evidence="10" id="KW-0443">Lipid metabolism</keyword>
<proteinExistence type="inferred from homology"/>
<comment type="catalytic activity">
    <reaction evidence="22">
        <text>dodecanoyl-CoA + H2O = dodecanoate + CoA + H(+)</text>
        <dbReference type="Rhea" id="RHEA:30135"/>
        <dbReference type="ChEBI" id="CHEBI:15377"/>
        <dbReference type="ChEBI" id="CHEBI:15378"/>
        <dbReference type="ChEBI" id="CHEBI:18262"/>
        <dbReference type="ChEBI" id="CHEBI:57287"/>
        <dbReference type="ChEBI" id="CHEBI:57375"/>
    </reaction>
    <physiologicalReaction direction="left-to-right" evidence="22">
        <dbReference type="Rhea" id="RHEA:30136"/>
    </physiologicalReaction>
</comment>
<accession>A0A543NJH7</accession>
<evidence type="ECO:0000256" key="9">
    <source>
        <dbReference type="ARBA" id="ARBA00022946"/>
    </source>
</evidence>
<dbReference type="Pfam" id="PF03061">
    <property type="entry name" value="4HBT"/>
    <property type="match status" value="1"/>
</dbReference>
<keyword evidence="9" id="KW-0809">Transit peptide</keyword>
<comment type="caution">
    <text evidence="25">The sequence shown here is derived from an EMBL/GenBank/DDBJ whole genome shotgun (WGS) entry which is preliminary data.</text>
</comment>
<dbReference type="Gene3D" id="3.10.129.10">
    <property type="entry name" value="Hotdog Thioesterase"/>
    <property type="match status" value="1"/>
</dbReference>
<dbReference type="PANTHER" id="PTHR12418:SF19">
    <property type="entry name" value="ACYL-COENZYME A THIOESTERASE THEM4"/>
    <property type="match status" value="1"/>
</dbReference>
<dbReference type="EMBL" id="VFQC01000001">
    <property type="protein sequence ID" value="TQN31967.1"/>
    <property type="molecule type" value="Genomic_DNA"/>
</dbReference>
<evidence type="ECO:0000256" key="20">
    <source>
        <dbReference type="ARBA" id="ARBA00047734"/>
    </source>
</evidence>
<keyword evidence="7" id="KW-0378">Hydrolase</keyword>
<dbReference type="InterPro" id="IPR029069">
    <property type="entry name" value="HotDog_dom_sf"/>
</dbReference>
<dbReference type="SUPFAM" id="SSF54637">
    <property type="entry name" value="Thioesterase/thiol ester dehydrase-isomerase"/>
    <property type="match status" value="1"/>
</dbReference>
<evidence type="ECO:0000256" key="10">
    <source>
        <dbReference type="ARBA" id="ARBA00023098"/>
    </source>
</evidence>
<keyword evidence="6" id="KW-0053">Apoptosis</keyword>
<comment type="catalytic activity">
    <reaction evidence="13">
        <text>(5Z,8Z,11Z,14Z)-eicosatetraenoyl-CoA + H2O = (5Z,8Z,11Z,14Z)-eicosatetraenoate + CoA + H(+)</text>
        <dbReference type="Rhea" id="RHEA:40151"/>
        <dbReference type="ChEBI" id="CHEBI:15377"/>
        <dbReference type="ChEBI" id="CHEBI:15378"/>
        <dbReference type="ChEBI" id="CHEBI:32395"/>
        <dbReference type="ChEBI" id="CHEBI:57287"/>
        <dbReference type="ChEBI" id="CHEBI:57368"/>
    </reaction>
    <physiologicalReaction direction="left-to-right" evidence="13">
        <dbReference type="Rhea" id="RHEA:40152"/>
    </physiologicalReaction>
</comment>
<evidence type="ECO:0000256" key="8">
    <source>
        <dbReference type="ARBA" id="ARBA00022832"/>
    </source>
</evidence>
<dbReference type="GO" id="GO:0016787">
    <property type="term" value="F:hydrolase activity"/>
    <property type="evidence" value="ECO:0007669"/>
    <property type="project" value="UniProtKB-KW"/>
</dbReference>
<evidence type="ECO:0000256" key="11">
    <source>
        <dbReference type="ARBA" id="ARBA00023136"/>
    </source>
</evidence>
<sequence>MTVHDQPVAETPDPREFGLSVLPEHEIPSELTALVADVRALVDAVAHTEAGPEDLAEARASVAAATERISGTRRETGALMEQTRPDGTAEYGTLTNVVSGVTNPASPPLQLERSGDGLRAEITLNGVYQGPPGLVHGGWIAAILDQALGGAASAAGMPGMTANLDVNYRSPTPLHAPLEVTARVTGTERRKVFVSGEVRHNGTVTAEGTALMVRFDASG</sequence>
<keyword evidence="12" id="KW-0966">Cell projection</keyword>
<evidence type="ECO:0000256" key="18">
    <source>
        <dbReference type="ARBA" id="ARBA00043210"/>
    </source>
</evidence>
<keyword evidence="4" id="KW-1003">Cell membrane</keyword>
<evidence type="ECO:0000256" key="14">
    <source>
        <dbReference type="ARBA" id="ARBA00037002"/>
    </source>
</evidence>
<evidence type="ECO:0000256" key="2">
    <source>
        <dbReference type="ARBA" id="ARBA00004496"/>
    </source>
</evidence>
<gene>
    <name evidence="25" type="ORF">FHX37_1892</name>
</gene>
<comment type="catalytic activity">
    <reaction evidence="21">
        <text>decanoyl-CoA + H2O = decanoate + CoA + H(+)</text>
        <dbReference type="Rhea" id="RHEA:40059"/>
        <dbReference type="ChEBI" id="CHEBI:15377"/>
        <dbReference type="ChEBI" id="CHEBI:15378"/>
        <dbReference type="ChEBI" id="CHEBI:27689"/>
        <dbReference type="ChEBI" id="CHEBI:57287"/>
        <dbReference type="ChEBI" id="CHEBI:61430"/>
    </reaction>
    <physiologicalReaction direction="left-to-right" evidence="21">
        <dbReference type="Rhea" id="RHEA:40060"/>
    </physiologicalReaction>
</comment>
<evidence type="ECO:0000256" key="13">
    <source>
        <dbReference type="ARBA" id="ARBA00035852"/>
    </source>
</evidence>
<evidence type="ECO:0000256" key="1">
    <source>
        <dbReference type="ARBA" id="ARBA00004170"/>
    </source>
</evidence>
<dbReference type="GO" id="GO:0006631">
    <property type="term" value="P:fatty acid metabolic process"/>
    <property type="evidence" value="ECO:0007669"/>
    <property type="project" value="UniProtKB-KW"/>
</dbReference>
<dbReference type="GO" id="GO:0016020">
    <property type="term" value="C:membrane"/>
    <property type="evidence" value="ECO:0007669"/>
    <property type="project" value="UniProtKB-SubCell"/>
</dbReference>
<evidence type="ECO:0000256" key="16">
    <source>
        <dbReference type="ARBA" id="ARBA00038848"/>
    </source>
</evidence>
<organism evidence="25 26">
    <name type="scientific">Haloactinospora alba</name>
    <dbReference type="NCBI Taxonomy" id="405555"/>
    <lineage>
        <taxon>Bacteria</taxon>
        <taxon>Bacillati</taxon>
        <taxon>Actinomycetota</taxon>
        <taxon>Actinomycetes</taxon>
        <taxon>Streptosporangiales</taxon>
        <taxon>Nocardiopsidaceae</taxon>
        <taxon>Haloactinospora</taxon>
    </lineage>
</organism>
<evidence type="ECO:0000313" key="26">
    <source>
        <dbReference type="Proteomes" id="UP000317422"/>
    </source>
</evidence>
<evidence type="ECO:0000256" key="7">
    <source>
        <dbReference type="ARBA" id="ARBA00022801"/>
    </source>
</evidence>
<comment type="catalytic activity">
    <reaction evidence="14">
        <text>(9Z)-octadecenoyl-CoA + H2O = (9Z)-octadecenoate + CoA + H(+)</text>
        <dbReference type="Rhea" id="RHEA:40139"/>
        <dbReference type="ChEBI" id="CHEBI:15377"/>
        <dbReference type="ChEBI" id="CHEBI:15378"/>
        <dbReference type="ChEBI" id="CHEBI:30823"/>
        <dbReference type="ChEBI" id="CHEBI:57287"/>
        <dbReference type="ChEBI" id="CHEBI:57387"/>
    </reaction>
    <physiologicalReaction direction="left-to-right" evidence="14">
        <dbReference type="Rhea" id="RHEA:40140"/>
    </physiologicalReaction>
</comment>
<comment type="catalytic activity">
    <reaction evidence="20">
        <text>hexadecanoyl-CoA + H2O = hexadecanoate + CoA + H(+)</text>
        <dbReference type="Rhea" id="RHEA:16645"/>
        <dbReference type="ChEBI" id="CHEBI:7896"/>
        <dbReference type="ChEBI" id="CHEBI:15377"/>
        <dbReference type="ChEBI" id="CHEBI:15378"/>
        <dbReference type="ChEBI" id="CHEBI:57287"/>
        <dbReference type="ChEBI" id="CHEBI:57379"/>
        <dbReference type="EC" id="3.1.2.2"/>
    </reaction>
    <physiologicalReaction direction="left-to-right" evidence="20">
        <dbReference type="Rhea" id="RHEA:16646"/>
    </physiologicalReaction>
</comment>
<comment type="catalytic activity">
    <reaction evidence="23">
        <text>tetradecanoyl-CoA + H2O = tetradecanoate + CoA + H(+)</text>
        <dbReference type="Rhea" id="RHEA:40119"/>
        <dbReference type="ChEBI" id="CHEBI:15377"/>
        <dbReference type="ChEBI" id="CHEBI:15378"/>
        <dbReference type="ChEBI" id="CHEBI:30807"/>
        <dbReference type="ChEBI" id="CHEBI:57287"/>
        <dbReference type="ChEBI" id="CHEBI:57385"/>
    </reaction>
    <physiologicalReaction direction="left-to-right" evidence="23">
        <dbReference type="Rhea" id="RHEA:40120"/>
    </physiologicalReaction>
</comment>
<evidence type="ECO:0000256" key="23">
    <source>
        <dbReference type="ARBA" id="ARBA00048180"/>
    </source>
</evidence>
<evidence type="ECO:0000256" key="6">
    <source>
        <dbReference type="ARBA" id="ARBA00022703"/>
    </source>
</evidence>
<dbReference type="AlphaFoldDB" id="A0A543NJH7"/>
<keyword evidence="8" id="KW-0276">Fatty acid metabolism</keyword>